<dbReference type="Gene3D" id="3.90.1200.10">
    <property type="match status" value="1"/>
</dbReference>
<dbReference type="Proteomes" id="UP000472971">
    <property type="component" value="Unassembled WGS sequence"/>
</dbReference>
<dbReference type="Proteomes" id="UP000570010">
    <property type="component" value="Unassembled WGS sequence"/>
</dbReference>
<keyword evidence="2" id="KW-0946">Virion</keyword>
<gene>
    <name evidence="2" type="primary">yutH</name>
    <name evidence="2" type="ORF">G4D64_02335</name>
    <name evidence="1" type="ORF">H1Z61_02340</name>
</gene>
<sequence>MLTQILKQHYGVKVSEPIKLSRYDAFKSSKGLYIVVKGGNLTEEVIGELHLMAEHLHFQGDRFVSMFVPSKEGRLLSEWENEKLCVLVNRVLERPVQKKMGRKLAKFHYRGRSISSQIRNNSRVGQWKQLWEQRLEQIENVWNERIFQSPENDFERMFLESFPYFMGLTENAIQYLVDTELDDNPNINDNGTVCHERFSKQTWGDIYTVKNPFDWVFDHSSRDLAEWTREHYFQNKQIYQPDLNLFYADYQTISPLSSFSWRLLYSRLLFPLHYFECIEHYYITVSEQQKKLHEEKIEQLLRYSGEYEQFLSSFFDVVEAPTRKYKIPKLKWLKK</sequence>
<dbReference type="PANTHER" id="PTHR39179">
    <property type="entry name" value="SPORE COAT PROTEIN I"/>
    <property type="match status" value="1"/>
</dbReference>
<keyword evidence="3" id="KW-1185">Reference proteome</keyword>
<evidence type="ECO:0000313" key="4">
    <source>
        <dbReference type="Proteomes" id="UP000570010"/>
    </source>
</evidence>
<dbReference type="InterPro" id="IPR047175">
    <property type="entry name" value="CotS-like"/>
</dbReference>
<name>A0A6B3VPZ3_9BACI</name>
<evidence type="ECO:0000313" key="1">
    <source>
        <dbReference type="EMBL" id="MBA4536006.1"/>
    </source>
</evidence>
<comment type="caution">
    <text evidence="2">The sequence shown here is derived from an EMBL/GenBank/DDBJ whole genome shotgun (WGS) entry which is preliminary data.</text>
</comment>
<reference evidence="2 3" key="1">
    <citation type="submission" date="2020-02" db="EMBL/GenBank/DDBJ databases">
        <title>Bacillus aquiflavi sp. nov., isolated from yellow water of strong flavor Chinese baijiu in Yibin region of China.</title>
        <authorList>
            <person name="Xie J."/>
        </authorList>
    </citation>
    <scope>NUCLEOTIDE SEQUENCE [LARGE SCALE GENOMIC DNA]</scope>
    <source>
        <strain evidence="2 3">3H-10</strain>
    </source>
</reference>
<dbReference type="InterPro" id="IPR014254">
    <property type="entry name" value="Spore_coat_YutH"/>
</dbReference>
<dbReference type="AlphaFoldDB" id="A0A6B3VPZ3"/>
<reference evidence="1 4" key="2">
    <citation type="submission" date="2020-07" db="EMBL/GenBank/DDBJ databases">
        <authorList>
            <person name="Feng H."/>
        </authorList>
    </citation>
    <scope>NUCLEOTIDE SEQUENCE [LARGE SCALE GENOMIC DNA]</scope>
    <source>
        <strain evidence="4">s-12</strain>
        <strain evidence="1">S-12</strain>
    </source>
</reference>
<dbReference type="PANTHER" id="PTHR39179:SF2">
    <property type="entry name" value="ENDOSPORE COAT-ASSOCIATED PROTEIN YUTH"/>
    <property type="match status" value="1"/>
</dbReference>
<dbReference type="EMBL" id="JAAIWN010000003">
    <property type="protein sequence ID" value="NEY80380.1"/>
    <property type="molecule type" value="Genomic_DNA"/>
</dbReference>
<dbReference type="RefSeq" id="WP_163239712.1">
    <property type="nucleotide sequence ID" value="NZ_CP082780.1"/>
</dbReference>
<evidence type="ECO:0000313" key="3">
    <source>
        <dbReference type="Proteomes" id="UP000472971"/>
    </source>
</evidence>
<organism evidence="2 3">
    <name type="scientific">Bacillus aquiflavi</name>
    <dbReference type="NCBI Taxonomy" id="2672567"/>
    <lineage>
        <taxon>Bacteria</taxon>
        <taxon>Bacillati</taxon>
        <taxon>Bacillota</taxon>
        <taxon>Bacilli</taxon>
        <taxon>Bacillales</taxon>
        <taxon>Bacillaceae</taxon>
        <taxon>Bacillus</taxon>
    </lineage>
</organism>
<keyword evidence="2" id="KW-0167">Capsid protein</keyword>
<dbReference type="GO" id="GO:0042601">
    <property type="term" value="C:endospore-forming forespore"/>
    <property type="evidence" value="ECO:0007669"/>
    <property type="project" value="TreeGrafter"/>
</dbReference>
<proteinExistence type="predicted"/>
<accession>A0A6B3VPZ3</accession>
<evidence type="ECO:0000313" key="2">
    <source>
        <dbReference type="EMBL" id="NEY80380.1"/>
    </source>
</evidence>
<dbReference type="NCBIfam" id="TIGR02905">
    <property type="entry name" value="spore_yutH"/>
    <property type="match status" value="1"/>
</dbReference>
<dbReference type="SUPFAM" id="SSF56112">
    <property type="entry name" value="Protein kinase-like (PK-like)"/>
    <property type="match status" value="1"/>
</dbReference>
<dbReference type="EMBL" id="JACEIO010000003">
    <property type="protein sequence ID" value="MBA4536006.1"/>
    <property type="molecule type" value="Genomic_DNA"/>
</dbReference>
<protein>
    <submittedName>
        <fullName evidence="2">Spore coat protein YutH</fullName>
    </submittedName>
</protein>
<dbReference type="InterPro" id="IPR011009">
    <property type="entry name" value="Kinase-like_dom_sf"/>
</dbReference>